<dbReference type="Gene3D" id="1.10.10.60">
    <property type="entry name" value="Homeodomain-like"/>
    <property type="match status" value="1"/>
</dbReference>
<dbReference type="SUPFAM" id="SSF46689">
    <property type="entry name" value="Homeodomain-like"/>
    <property type="match status" value="1"/>
</dbReference>
<dbReference type="InterPro" id="IPR001005">
    <property type="entry name" value="SANT/Myb"/>
</dbReference>
<accession>A0A9P0FBC5</accession>
<evidence type="ECO:0000313" key="8">
    <source>
        <dbReference type="EMBL" id="CAH0545911.1"/>
    </source>
</evidence>
<dbReference type="PROSITE" id="PS51294">
    <property type="entry name" value="HTH_MYB"/>
    <property type="match status" value="1"/>
</dbReference>
<protein>
    <recommendedName>
        <fullName evidence="10">ZZ-type zinc finger-containing protein 3</fullName>
    </recommendedName>
</protein>
<keyword evidence="9" id="KW-1185">Reference proteome</keyword>
<evidence type="ECO:0000259" key="7">
    <source>
        <dbReference type="PROSITE" id="PS51294"/>
    </source>
</evidence>
<feature type="domain" description="HTH myb-type" evidence="7">
    <location>
        <begin position="117"/>
        <end position="177"/>
    </location>
</feature>
<dbReference type="GO" id="GO:0008270">
    <property type="term" value="F:zinc ion binding"/>
    <property type="evidence" value="ECO:0007669"/>
    <property type="project" value="UniProtKB-KW"/>
</dbReference>
<organism evidence="8 9">
    <name type="scientific">Brassicogethes aeneus</name>
    <name type="common">Rape pollen beetle</name>
    <name type="synonym">Meligethes aeneus</name>
    <dbReference type="NCBI Taxonomy" id="1431903"/>
    <lineage>
        <taxon>Eukaryota</taxon>
        <taxon>Metazoa</taxon>
        <taxon>Ecdysozoa</taxon>
        <taxon>Arthropoda</taxon>
        <taxon>Hexapoda</taxon>
        <taxon>Insecta</taxon>
        <taxon>Pterygota</taxon>
        <taxon>Neoptera</taxon>
        <taxon>Endopterygota</taxon>
        <taxon>Coleoptera</taxon>
        <taxon>Polyphaga</taxon>
        <taxon>Cucujiformia</taxon>
        <taxon>Nitidulidae</taxon>
        <taxon>Meligethinae</taxon>
        <taxon>Brassicogethes</taxon>
    </lineage>
</organism>
<dbReference type="Gene3D" id="3.30.60.90">
    <property type="match status" value="1"/>
</dbReference>
<evidence type="ECO:0000256" key="3">
    <source>
        <dbReference type="ARBA" id="ARBA00022771"/>
    </source>
</evidence>
<dbReference type="InterPro" id="IPR043145">
    <property type="entry name" value="Znf_ZZ_sf"/>
</dbReference>
<name>A0A9P0FBC5_BRAAE</name>
<evidence type="ECO:0000259" key="6">
    <source>
        <dbReference type="PROSITE" id="PS50135"/>
    </source>
</evidence>
<evidence type="ECO:0000313" key="9">
    <source>
        <dbReference type="Proteomes" id="UP001154078"/>
    </source>
</evidence>
<dbReference type="CDD" id="cd00167">
    <property type="entry name" value="SANT"/>
    <property type="match status" value="1"/>
</dbReference>
<evidence type="ECO:0000256" key="1">
    <source>
        <dbReference type="ARBA" id="ARBA00004123"/>
    </source>
</evidence>
<dbReference type="GO" id="GO:0070461">
    <property type="term" value="C:SAGA-type complex"/>
    <property type="evidence" value="ECO:0007669"/>
    <property type="project" value="UniProtKB-ARBA"/>
</dbReference>
<dbReference type="Proteomes" id="UP001154078">
    <property type="component" value="Chromosome 1"/>
</dbReference>
<dbReference type="Pfam" id="PF00249">
    <property type="entry name" value="Myb_DNA-binding"/>
    <property type="match status" value="1"/>
</dbReference>
<keyword evidence="3 5" id="KW-0863">Zinc-finger</keyword>
<dbReference type="InterPro" id="IPR017930">
    <property type="entry name" value="Myb_dom"/>
</dbReference>
<evidence type="ECO:0000256" key="5">
    <source>
        <dbReference type="PROSITE-ProRule" id="PRU00228"/>
    </source>
</evidence>
<evidence type="ECO:0008006" key="10">
    <source>
        <dbReference type="Google" id="ProtNLM"/>
    </source>
</evidence>
<dbReference type="AlphaFoldDB" id="A0A9P0FBC5"/>
<dbReference type="GO" id="GO:0005634">
    <property type="term" value="C:nucleus"/>
    <property type="evidence" value="ECO:0007669"/>
    <property type="project" value="UniProtKB-SubCell"/>
</dbReference>
<feature type="domain" description="ZZ-type" evidence="6">
    <location>
        <begin position="293"/>
        <end position="352"/>
    </location>
</feature>
<sequence length="414" mass="47922">MSNSFGLHNEDDLFYFESDHLALRGSKEYSELLKTVLLLSIHREKAIKDFNKVCELKKEYLKRPRKDVKGIPEMLELPKIPRIDFEKFNVQIPQEELNFIYSENKNVEQGDKVGSLTQAKHGKAWTPEEQKRLEELLVVYPAEAVEAKRYQKIAKALGTRSAQQVCSRLQKYFLKLYKAGIPVPGRIPKYGERHKRSLAHRHQKNNHFLWKQTTFFPELIVPVTLNEHESIPGPSLSQHSSSSSSSNYLIPSTYHHETTTQKSDKNDGELKLDLLKRIKLEKQKQNDDSPYYHIGFSCDFCNEDPIVGSRWHCISCNTDSIDFCTDCMVSQIYSDNPHPISHNFYIYNDEIDENNSDSEIHSGNCISSNESECNFSKNVENDVKTIKTEPTSDMEIEDVSYSYLHSNLMFHEND</sequence>
<dbReference type="PANTHER" id="PTHR22705">
    <property type="entry name" value="ZINC FINGER, ZZ DOMAIN CONTAINING 3"/>
    <property type="match status" value="1"/>
</dbReference>
<dbReference type="InterPro" id="IPR037830">
    <property type="entry name" value="ZZZ3"/>
</dbReference>
<dbReference type="EMBL" id="OV121132">
    <property type="protein sequence ID" value="CAH0545911.1"/>
    <property type="molecule type" value="Genomic_DNA"/>
</dbReference>
<evidence type="ECO:0000256" key="2">
    <source>
        <dbReference type="ARBA" id="ARBA00022723"/>
    </source>
</evidence>
<evidence type="ECO:0000256" key="4">
    <source>
        <dbReference type="ARBA" id="ARBA00022833"/>
    </source>
</evidence>
<dbReference type="SUPFAM" id="SSF57850">
    <property type="entry name" value="RING/U-box"/>
    <property type="match status" value="1"/>
</dbReference>
<proteinExistence type="predicted"/>
<keyword evidence="2" id="KW-0479">Metal-binding</keyword>
<keyword evidence="4" id="KW-0862">Zinc</keyword>
<comment type="subcellular location">
    <subcellularLocation>
        <location evidence="1">Nucleus</location>
    </subcellularLocation>
</comment>
<gene>
    <name evidence="8" type="ORF">MELIAE_LOCUS189</name>
</gene>
<dbReference type="PROSITE" id="PS50135">
    <property type="entry name" value="ZF_ZZ_2"/>
    <property type="match status" value="1"/>
</dbReference>
<dbReference type="OrthoDB" id="20473at2759"/>
<dbReference type="Pfam" id="PF00569">
    <property type="entry name" value="ZZ"/>
    <property type="match status" value="1"/>
</dbReference>
<dbReference type="InterPro" id="IPR000433">
    <property type="entry name" value="Znf_ZZ"/>
</dbReference>
<dbReference type="PANTHER" id="PTHR22705:SF0">
    <property type="entry name" value="ZZ-TYPE ZINC FINGER-CONTAINING PROTEIN 3"/>
    <property type="match status" value="1"/>
</dbReference>
<dbReference type="SMART" id="SM00717">
    <property type="entry name" value="SANT"/>
    <property type="match status" value="1"/>
</dbReference>
<dbReference type="InterPro" id="IPR009057">
    <property type="entry name" value="Homeodomain-like_sf"/>
</dbReference>
<reference evidence="8" key="1">
    <citation type="submission" date="2021-12" db="EMBL/GenBank/DDBJ databases">
        <authorList>
            <person name="King R."/>
        </authorList>
    </citation>
    <scope>NUCLEOTIDE SEQUENCE</scope>
</reference>